<keyword evidence="10 12" id="KW-0482">Metalloprotease</keyword>
<evidence type="ECO:0000256" key="1">
    <source>
        <dbReference type="ARBA" id="ARBA00004651"/>
    </source>
</evidence>
<dbReference type="Proteomes" id="UP000537141">
    <property type="component" value="Unassembled WGS sequence"/>
</dbReference>
<dbReference type="GO" id="GO:0006508">
    <property type="term" value="P:proteolysis"/>
    <property type="evidence" value="ECO:0007669"/>
    <property type="project" value="UniProtKB-KW"/>
</dbReference>
<dbReference type="RefSeq" id="WP_184425807.1">
    <property type="nucleotide sequence ID" value="NZ_AP027362.1"/>
</dbReference>
<evidence type="ECO:0000256" key="10">
    <source>
        <dbReference type="ARBA" id="ARBA00023049"/>
    </source>
</evidence>
<dbReference type="GO" id="GO:0004222">
    <property type="term" value="F:metalloendopeptidase activity"/>
    <property type="evidence" value="ECO:0007669"/>
    <property type="project" value="UniProtKB-UniRule"/>
</dbReference>
<dbReference type="Pfam" id="PF01435">
    <property type="entry name" value="Peptidase_M48"/>
    <property type="match status" value="1"/>
</dbReference>
<feature type="binding site" evidence="12">
    <location>
        <position position="223"/>
    </location>
    <ligand>
        <name>Zn(2+)</name>
        <dbReference type="ChEBI" id="CHEBI:29105"/>
        <note>catalytic</note>
    </ligand>
</feature>
<keyword evidence="8 12" id="KW-0862">Zinc</keyword>
<feature type="binding site" evidence="12">
    <location>
        <position position="143"/>
    </location>
    <ligand>
        <name>Zn(2+)</name>
        <dbReference type="ChEBI" id="CHEBI:29105"/>
        <note>catalytic</note>
    </ligand>
</feature>
<dbReference type="Gene3D" id="3.30.2010.10">
    <property type="entry name" value="Metalloproteases ('zincins'), catalytic domain"/>
    <property type="match status" value="1"/>
</dbReference>
<dbReference type="AlphaFoldDB" id="A0A7X0NJI6"/>
<dbReference type="InterPro" id="IPR001915">
    <property type="entry name" value="Peptidase_M48"/>
</dbReference>
<dbReference type="EMBL" id="JACHHU010000032">
    <property type="protein sequence ID" value="MBB6544571.1"/>
    <property type="molecule type" value="Genomic_DNA"/>
</dbReference>
<evidence type="ECO:0000256" key="8">
    <source>
        <dbReference type="ARBA" id="ARBA00022833"/>
    </source>
</evidence>
<comment type="caution">
    <text evidence="14">The sequence shown here is derived from an EMBL/GenBank/DDBJ whole genome shotgun (WGS) entry which is preliminary data.</text>
</comment>
<accession>A0A7X0NJI6</accession>
<dbReference type="GO" id="GO:0005886">
    <property type="term" value="C:plasma membrane"/>
    <property type="evidence" value="ECO:0007669"/>
    <property type="project" value="UniProtKB-SubCell"/>
</dbReference>
<evidence type="ECO:0000256" key="9">
    <source>
        <dbReference type="ARBA" id="ARBA00022989"/>
    </source>
</evidence>
<keyword evidence="9 12" id="KW-1133">Transmembrane helix</keyword>
<keyword evidence="5 12" id="KW-0812">Transmembrane</keyword>
<feature type="transmembrane region" description="Helical" evidence="12">
    <location>
        <begin position="7"/>
        <end position="29"/>
    </location>
</feature>
<feature type="binding site" evidence="12">
    <location>
        <position position="147"/>
    </location>
    <ligand>
        <name>Zn(2+)</name>
        <dbReference type="ChEBI" id="CHEBI:29105"/>
        <note>catalytic</note>
    </ligand>
</feature>
<feature type="active site" evidence="12">
    <location>
        <position position="144"/>
    </location>
</feature>
<feature type="transmembrane region" description="Helical" evidence="12">
    <location>
        <begin position="35"/>
        <end position="56"/>
    </location>
</feature>
<sequence length="292" mass="31354">MQRVVLFLLTNLAIMLVLSVTLSIAMSVFGIDRQGFGGLLLLASVFGFGGAFISLLMSKWMAKRSVGAYVIEHPKNATEIWLVETVKRYSERAGIGMPEVALYQSPDMNAFATGANKNNALVAISTGLLENMSQAEAEAVIGHEISHIANGDMVTLTLIQGVVNTFVIFLARLIAGVIDNATRGNNNQGGLGGIAYFGVVIVLEIILGVLASIIVAWFSRKREFTADSGGATLAGKAAMIGALEKLKYSQESQLEGSMMAFGINNKSKFKSLFASHPPLEERIEALRHTSQR</sequence>
<evidence type="ECO:0000313" key="15">
    <source>
        <dbReference type="Proteomes" id="UP000537141"/>
    </source>
</evidence>
<dbReference type="CDD" id="cd07335">
    <property type="entry name" value="M48B_HtpX_like"/>
    <property type="match status" value="1"/>
</dbReference>
<evidence type="ECO:0000256" key="7">
    <source>
        <dbReference type="ARBA" id="ARBA00022801"/>
    </source>
</evidence>
<keyword evidence="15" id="KW-1185">Reference proteome</keyword>
<reference evidence="14 15" key="1">
    <citation type="submission" date="2020-08" db="EMBL/GenBank/DDBJ databases">
        <title>Genomic Encyclopedia of Type Strains, Phase IV (KMG-IV): sequencing the most valuable type-strain genomes for metagenomic binning, comparative biology and taxonomic classification.</title>
        <authorList>
            <person name="Goeker M."/>
        </authorList>
    </citation>
    <scope>NUCLEOTIDE SEQUENCE [LARGE SCALE GENOMIC DNA]</scope>
    <source>
        <strain evidence="14 15">DSM 26287</strain>
    </source>
</reference>
<protein>
    <recommendedName>
        <fullName evidence="12">Protease HtpX</fullName>
        <ecNumber evidence="12">3.4.24.-</ecNumber>
    </recommendedName>
    <alternativeName>
        <fullName evidence="12">Heat shock protein HtpX</fullName>
    </alternativeName>
</protein>
<evidence type="ECO:0000259" key="13">
    <source>
        <dbReference type="Pfam" id="PF01435"/>
    </source>
</evidence>
<evidence type="ECO:0000256" key="5">
    <source>
        <dbReference type="ARBA" id="ARBA00022692"/>
    </source>
</evidence>
<dbReference type="NCBIfam" id="NF003965">
    <property type="entry name" value="PRK05457.1"/>
    <property type="match status" value="1"/>
</dbReference>
<dbReference type="PANTHER" id="PTHR43221:SF1">
    <property type="entry name" value="PROTEASE HTPX"/>
    <property type="match status" value="1"/>
</dbReference>
<feature type="transmembrane region" description="Helical" evidence="12">
    <location>
        <begin position="194"/>
        <end position="218"/>
    </location>
</feature>
<evidence type="ECO:0000313" key="14">
    <source>
        <dbReference type="EMBL" id="MBB6544571.1"/>
    </source>
</evidence>
<gene>
    <name evidence="12" type="primary">htpX</name>
    <name evidence="14" type="ORF">HNQ55_003104</name>
</gene>
<comment type="similarity">
    <text evidence="2 12">Belongs to the peptidase M48B family.</text>
</comment>
<evidence type="ECO:0000256" key="12">
    <source>
        <dbReference type="HAMAP-Rule" id="MF_00188"/>
    </source>
</evidence>
<organism evidence="14 15">
    <name type="scientific">Thalassotalea piscium</name>
    <dbReference type="NCBI Taxonomy" id="1230533"/>
    <lineage>
        <taxon>Bacteria</taxon>
        <taxon>Pseudomonadati</taxon>
        <taxon>Pseudomonadota</taxon>
        <taxon>Gammaproteobacteria</taxon>
        <taxon>Alteromonadales</taxon>
        <taxon>Colwelliaceae</taxon>
        <taxon>Thalassotalea</taxon>
    </lineage>
</organism>
<comment type="cofactor">
    <cofactor evidence="12">
        <name>Zn(2+)</name>
        <dbReference type="ChEBI" id="CHEBI:29105"/>
    </cofactor>
    <text evidence="12">Binds 1 zinc ion per subunit.</text>
</comment>
<comment type="subcellular location">
    <subcellularLocation>
        <location evidence="1 12">Cell membrane</location>
        <topology evidence="1 12">Multi-pass membrane protein</topology>
    </subcellularLocation>
</comment>
<evidence type="ECO:0000256" key="3">
    <source>
        <dbReference type="ARBA" id="ARBA00022475"/>
    </source>
</evidence>
<dbReference type="InterPro" id="IPR022919">
    <property type="entry name" value="Pept_M48_protease_HtpX"/>
</dbReference>
<dbReference type="HAMAP" id="MF_00188">
    <property type="entry name" value="Pept_M48_protease_HtpX"/>
    <property type="match status" value="1"/>
</dbReference>
<evidence type="ECO:0000256" key="4">
    <source>
        <dbReference type="ARBA" id="ARBA00022670"/>
    </source>
</evidence>
<feature type="domain" description="Peptidase M48" evidence="13">
    <location>
        <begin position="78"/>
        <end position="289"/>
    </location>
</feature>
<evidence type="ECO:0000256" key="11">
    <source>
        <dbReference type="ARBA" id="ARBA00023136"/>
    </source>
</evidence>
<dbReference type="InterPro" id="IPR050083">
    <property type="entry name" value="HtpX_protease"/>
</dbReference>
<name>A0A7X0NJI6_9GAMM</name>
<keyword evidence="3 12" id="KW-1003">Cell membrane</keyword>
<keyword evidence="7 12" id="KW-0378">Hydrolase</keyword>
<keyword evidence="4 12" id="KW-0645">Protease</keyword>
<evidence type="ECO:0000256" key="6">
    <source>
        <dbReference type="ARBA" id="ARBA00022723"/>
    </source>
</evidence>
<dbReference type="GO" id="GO:0008270">
    <property type="term" value="F:zinc ion binding"/>
    <property type="evidence" value="ECO:0007669"/>
    <property type="project" value="UniProtKB-UniRule"/>
</dbReference>
<proteinExistence type="inferred from homology"/>
<dbReference type="EC" id="3.4.24.-" evidence="12"/>
<keyword evidence="11 12" id="KW-0472">Membrane</keyword>
<feature type="transmembrane region" description="Helical" evidence="12">
    <location>
        <begin position="153"/>
        <end position="174"/>
    </location>
</feature>
<keyword evidence="6 12" id="KW-0479">Metal-binding</keyword>
<evidence type="ECO:0000256" key="2">
    <source>
        <dbReference type="ARBA" id="ARBA00009779"/>
    </source>
</evidence>
<dbReference type="PANTHER" id="PTHR43221">
    <property type="entry name" value="PROTEASE HTPX"/>
    <property type="match status" value="1"/>
</dbReference>
<keyword evidence="12 14" id="KW-0346">Stress response</keyword>